<keyword evidence="11" id="KW-1185">Reference proteome</keyword>
<evidence type="ECO:0000256" key="7">
    <source>
        <dbReference type="RuleBase" id="RU000454"/>
    </source>
</evidence>
<dbReference type="PRINTS" id="PR00792">
    <property type="entry name" value="PEPSIN"/>
</dbReference>
<dbReference type="KEGG" id="bmic:BmR1_04g07350"/>
<keyword evidence="8" id="KW-0732">Signal</keyword>
<keyword evidence="3 7" id="KW-0064">Aspartyl protease</keyword>
<name>A0A1N6LXZ3_BABMR</name>
<organism evidence="10 11">
    <name type="scientific">Babesia microti (strain RI)</name>
    <dbReference type="NCBI Taxonomy" id="1133968"/>
    <lineage>
        <taxon>Eukaryota</taxon>
        <taxon>Sar</taxon>
        <taxon>Alveolata</taxon>
        <taxon>Apicomplexa</taxon>
        <taxon>Aconoidasida</taxon>
        <taxon>Piroplasmida</taxon>
        <taxon>Babesiidae</taxon>
        <taxon>Babesia</taxon>
    </lineage>
</organism>
<dbReference type="VEuPathDB" id="PiroplasmaDB:BmR1_04g07350"/>
<reference evidence="10 11" key="1">
    <citation type="journal article" date="2012" name="Nucleic Acids Res.">
        <title>Sequencing of the smallest Apicomplexan genome from the human pathogen Babesia microti.</title>
        <authorList>
            <person name="Cornillot E."/>
            <person name="Hadj-Kaddour K."/>
            <person name="Dassouli A."/>
            <person name="Noel B."/>
            <person name="Ranwez V."/>
            <person name="Vacherie B."/>
            <person name="Augagneur Y."/>
            <person name="Bres V."/>
            <person name="Duclos A."/>
            <person name="Randazzo S."/>
            <person name="Carcy B."/>
            <person name="Debierre-Grockiego F."/>
            <person name="Delbecq S."/>
            <person name="Moubri-Menage K."/>
            <person name="Shams-Eldin H."/>
            <person name="Usmani-Brown S."/>
            <person name="Bringaud F."/>
            <person name="Wincker P."/>
            <person name="Vivares C.P."/>
            <person name="Schwarz R.T."/>
            <person name="Schetters T.P."/>
            <person name="Krause P.J."/>
            <person name="Gorenflot A."/>
            <person name="Berry V."/>
            <person name="Barbe V."/>
            <person name="Ben Mamoun C."/>
        </authorList>
    </citation>
    <scope>NUCLEOTIDE SEQUENCE [LARGE SCALE GENOMIC DNA]</scope>
    <source>
        <strain evidence="10 11">RI</strain>
    </source>
</reference>
<dbReference type="AlphaFoldDB" id="A0A1N6LXZ3"/>
<dbReference type="GeneID" id="24426113"/>
<feature type="domain" description="Peptidase A1" evidence="9">
    <location>
        <begin position="110"/>
        <end position="430"/>
    </location>
</feature>
<dbReference type="RefSeq" id="XP_021337801.1">
    <property type="nucleotide sequence ID" value="XM_021482593.1"/>
</dbReference>
<dbReference type="InterPro" id="IPR034164">
    <property type="entry name" value="Pepsin-like_dom"/>
</dbReference>
<dbReference type="InterPro" id="IPR021109">
    <property type="entry name" value="Peptidase_aspartic_dom_sf"/>
</dbReference>
<feature type="disulfide bond" evidence="6">
    <location>
        <begin position="141"/>
        <end position="146"/>
    </location>
</feature>
<proteinExistence type="inferred from homology"/>
<feature type="active site" evidence="5">
    <location>
        <position position="128"/>
    </location>
</feature>
<dbReference type="GO" id="GO:0016485">
    <property type="term" value="P:protein processing"/>
    <property type="evidence" value="ECO:0007669"/>
    <property type="project" value="UniProtKB-ARBA"/>
</dbReference>
<keyword evidence="2 7" id="KW-0645">Protease</keyword>
<protein>
    <submittedName>
        <fullName evidence="10">Pepsin A</fullName>
        <ecNumber evidence="10">3.4.23.1</ecNumber>
    </submittedName>
</protein>
<evidence type="ECO:0000259" key="9">
    <source>
        <dbReference type="PROSITE" id="PS51767"/>
    </source>
</evidence>
<dbReference type="GO" id="GO:0004190">
    <property type="term" value="F:aspartic-type endopeptidase activity"/>
    <property type="evidence" value="ECO:0007669"/>
    <property type="project" value="UniProtKB-KW"/>
</dbReference>
<dbReference type="CDD" id="cd05471">
    <property type="entry name" value="pepsin_like"/>
    <property type="match status" value="1"/>
</dbReference>
<dbReference type="PROSITE" id="PS00141">
    <property type="entry name" value="ASP_PROTEASE"/>
    <property type="match status" value="1"/>
</dbReference>
<evidence type="ECO:0000256" key="3">
    <source>
        <dbReference type="ARBA" id="ARBA00022750"/>
    </source>
</evidence>
<dbReference type="PROSITE" id="PS51767">
    <property type="entry name" value="PEPTIDASE_A1"/>
    <property type="match status" value="1"/>
</dbReference>
<reference evidence="10 11" key="3">
    <citation type="journal article" date="2016" name="Sci. Rep.">
        <title>Genome-wide diversity and gene expression profiling of Babesia microti isolates identify polymorphic genes that mediate host-pathogen interactions.</title>
        <authorList>
            <person name="Silva J.C."/>
            <person name="Cornillot E."/>
            <person name="McCracken C."/>
            <person name="Usmani-Brown S."/>
            <person name="Dwivedi A."/>
            <person name="Ifeonu O.O."/>
            <person name="Crabtree J."/>
            <person name="Gotia H.T."/>
            <person name="Virji A.Z."/>
            <person name="Reynes C."/>
            <person name="Colinge J."/>
            <person name="Kumar V."/>
            <person name="Lawres L."/>
            <person name="Pazzi J.E."/>
            <person name="Pablo J.V."/>
            <person name="Hung C."/>
            <person name="Brancato J."/>
            <person name="Kumari P."/>
            <person name="Orvis J."/>
            <person name="Tretina K."/>
            <person name="Chibucos M."/>
            <person name="Ott S."/>
            <person name="Sadzewicz L."/>
            <person name="Sengamalay N."/>
            <person name="Shetty A.C."/>
            <person name="Su Q."/>
            <person name="Tallon L."/>
            <person name="Fraser C.M."/>
            <person name="Frutos R."/>
            <person name="Molina D.M."/>
            <person name="Krause P.J."/>
            <person name="Ben Mamoun C."/>
        </authorList>
    </citation>
    <scope>NUCLEOTIDE SEQUENCE [LARGE SCALE GENOMIC DNA]</scope>
    <source>
        <strain evidence="10 11">RI</strain>
    </source>
</reference>
<dbReference type="PANTHER" id="PTHR47966:SF51">
    <property type="entry name" value="BETA-SITE APP-CLEAVING ENZYME, ISOFORM A-RELATED"/>
    <property type="match status" value="1"/>
</dbReference>
<dbReference type="OrthoDB" id="771136at2759"/>
<comment type="similarity">
    <text evidence="1 7">Belongs to the peptidase A1 family.</text>
</comment>
<evidence type="ECO:0000313" key="10">
    <source>
        <dbReference type="EMBL" id="SIO73738.1"/>
    </source>
</evidence>
<dbReference type="Gene3D" id="2.40.70.10">
    <property type="entry name" value="Acid Proteases"/>
    <property type="match status" value="2"/>
</dbReference>
<dbReference type="FunFam" id="2.40.70.10:FF:000115">
    <property type="entry name" value="Lysosomal aspartic protease"/>
    <property type="match status" value="1"/>
</dbReference>
<evidence type="ECO:0000256" key="5">
    <source>
        <dbReference type="PIRSR" id="PIRSR601461-1"/>
    </source>
</evidence>
<keyword evidence="6" id="KW-1015">Disulfide bond</keyword>
<evidence type="ECO:0000313" key="11">
    <source>
        <dbReference type="Proteomes" id="UP000002899"/>
    </source>
</evidence>
<dbReference type="InterPro" id="IPR001969">
    <property type="entry name" value="Aspartic_peptidase_AS"/>
</dbReference>
<dbReference type="EC" id="3.4.23.1" evidence="10"/>
<evidence type="ECO:0000256" key="4">
    <source>
        <dbReference type="ARBA" id="ARBA00022801"/>
    </source>
</evidence>
<feature type="active site" evidence="5">
    <location>
        <position position="317"/>
    </location>
</feature>
<dbReference type="EMBL" id="LN871599">
    <property type="protein sequence ID" value="SIO73738.1"/>
    <property type="molecule type" value="Genomic_DNA"/>
</dbReference>
<keyword evidence="4 7" id="KW-0378">Hydrolase</keyword>
<dbReference type="Proteomes" id="UP000002899">
    <property type="component" value="Chromosome IV"/>
</dbReference>
<evidence type="ECO:0000256" key="1">
    <source>
        <dbReference type="ARBA" id="ARBA00007447"/>
    </source>
</evidence>
<dbReference type="InterPro" id="IPR001461">
    <property type="entry name" value="Aspartic_peptidase_A1"/>
</dbReference>
<gene>
    <name evidence="10" type="ORF">BmR1_04g07350</name>
</gene>
<dbReference type="SUPFAM" id="SSF50630">
    <property type="entry name" value="Acid proteases"/>
    <property type="match status" value="1"/>
</dbReference>
<feature type="signal peptide" evidence="8">
    <location>
        <begin position="1"/>
        <end position="22"/>
    </location>
</feature>
<evidence type="ECO:0000256" key="2">
    <source>
        <dbReference type="ARBA" id="ARBA00022670"/>
    </source>
</evidence>
<reference evidence="10 11" key="2">
    <citation type="journal article" date="2013" name="PLoS ONE">
        <title>Whole genome mapping and re-organization of the nuclear and mitochondrial genomes of Babesia microti isolates.</title>
        <authorList>
            <person name="Cornillot E."/>
            <person name="Dassouli A."/>
            <person name="Garg A."/>
            <person name="Pachikara N."/>
            <person name="Randazzo S."/>
            <person name="Depoix D."/>
            <person name="Carcy B."/>
            <person name="Delbecq S."/>
            <person name="Frutos R."/>
            <person name="Silva J.C."/>
            <person name="Sutton R."/>
            <person name="Krause P.J."/>
            <person name="Mamoun C.B."/>
        </authorList>
    </citation>
    <scope>NUCLEOTIDE SEQUENCE [LARGE SCALE GENOMIC DNA]</scope>
    <source>
        <strain evidence="10 11">RI</strain>
    </source>
</reference>
<dbReference type="InterPro" id="IPR033121">
    <property type="entry name" value="PEPTIDASE_A1"/>
</dbReference>
<accession>A0A1N6LXZ3</accession>
<sequence>MLYNEILICCTIICITLNAAFSLKHHQFTDVKNCDVCKGNECRLCVYSPNSPKAEEGDLSIFLDENHKNVKKGSYYSAIRGKGIGGSLGSLYSNNSYEMITINHIRNSQYTGEVEIGNPRQKIYPIFDTGSTNLWTVGSDCSSEYCQNVHVFDPEASKTFSKMKNTNDIYIKFGTGEVEGYAGKDTVKIGNLIAHNQSFGIIVKESAESPINNPFKAIQFEGIVGLGFPDMSSIPGTPIFDNLAHQNLISTEFSFYFSKDSYKNSYLFIGGIDEQYYKGPVHMFPVAREHYWEVKLDALYIDDIKFCCDEPSYIIFDSGTSFNTLPSHEIKKFFKRFPEVNCEDIDNWPVITYVIHGIRIKLTPHQYVLKTGVKCRPAYMQLDVPSEFGHAYILGTYSFMRHYVTIYKRSMQHGQPSLVGVAKANHNEEF</sequence>
<evidence type="ECO:0000256" key="6">
    <source>
        <dbReference type="PIRSR" id="PIRSR601461-2"/>
    </source>
</evidence>
<feature type="chain" id="PRO_5013201460" evidence="8">
    <location>
        <begin position="23"/>
        <end position="430"/>
    </location>
</feature>
<evidence type="ECO:0000256" key="8">
    <source>
        <dbReference type="SAM" id="SignalP"/>
    </source>
</evidence>
<dbReference type="PANTHER" id="PTHR47966">
    <property type="entry name" value="BETA-SITE APP-CLEAVING ENZYME, ISOFORM A-RELATED"/>
    <property type="match status" value="1"/>
</dbReference>
<dbReference type="Pfam" id="PF00026">
    <property type="entry name" value="Asp"/>
    <property type="match status" value="1"/>
</dbReference>